<dbReference type="InterPro" id="IPR036163">
    <property type="entry name" value="HMA_dom_sf"/>
</dbReference>
<dbReference type="CDD" id="cd00371">
    <property type="entry name" value="HMA"/>
    <property type="match status" value="1"/>
</dbReference>
<keyword evidence="4" id="KW-1185">Reference proteome</keyword>
<name>A0ABV7LIN0_9GAMM</name>
<feature type="domain" description="HMA" evidence="2">
    <location>
        <begin position="1"/>
        <end position="63"/>
    </location>
</feature>
<evidence type="ECO:0000259" key="2">
    <source>
        <dbReference type="PROSITE" id="PS50846"/>
    </source>
</evidence>
<dbReference type="InterPro" id="IPR006121">
    <property type="entry name" value="HMA_dom"/>
</dbReference>
<dbReference type="InterPro" id="IPR017969">
    <property type="entry name" value="Heavy-metal-associated_CS"/>
</dbReference>
<gene>
    <name evidence="3" type="ORF">ACFOEV_01670</name>
</gene>
<evidence type="ECO:0000313" key="4">
    <source>
        <dbReference type="Proteomes" id="UP001595579"/>
    </source>
</evidence>
<dbReference type="PROSITE" id="PS01047">
    <property type="entry name" value="HMA_1"/>
    <property type="match status" value="1"/>
</dbReference>
<keyword evidence="1" id="KW-0479">Metal-binding</keyword>
<dbReference type="Gene3D" id="3.30.70.100">
    <property type="match status" value="1"/>
</dbReference>
<dbReference type="Pfam" id="PF00403">
    <property type="entry name" value="HMA"/>
    <property type="match status" value="1"/>
</dbReference>
<comment type="caution">
    <text evidence="3">The sequence shown here is derived from an EMBL/GenBank/DDBJ whole genome shotgun (WGS) entry which is preliminary data.</text>
</comment>
<reference evidence="4" key="1">
    <citation type="journal article" date="2019" name="Int. J. Syst. Evol. Microbiol.">
        <title>The Global Catalogue of Microorganisms (GCM) 10K type strain sequencing project: providing services to taxonomists for standard genome sequencing and annotation.</title>
        <authorList>
            <consortium name="The Broad Institute Genomics Platform"/>
            <consortium name="The Broad Institute Genome Sequencing Center for Infectious Disease"/>
            <person name="Wu L."/>
            <person name="Ma J."/>
        </authorList>
    </citation>
    <scope>NUCLEOTIDE SEQUENCE [LARGE SCALE GENOMIC DNA]</scope>
    <source>
        <strain evidence="4">CECT 7698</strain>
    </source>
</reference>
<dbReference type="EMBL" id="JBHRUG010000002">
    <property type="protein sequence ID" value="MFC3282318.1"/>
    <property type="molecule type" value="Genomic_DNA"/>
</dbReference>
<evidence type="ECO:0000313" key="3">
    <source>
        <dbReference type="EMBL" id="MFC3282318.1"/>
    </source>
</evidence>
<evidence type="ECO:0000256" key="1">
    <source>
        <dbReference type="ARBA" id="ARBA00022723"/>
    </source>
</evidence>
<sequence>MLKLIVPDMTCGHCTSAVTTAIKSVDADATVEIDLEKQQVTIESTAEAAALATAIEAAGYPSVSAQP</sequence>
<proteinExistence type="predicted"/>
<accession>A0ABV7LIN0</accession>
<dbReference type="PROSITE" id="PS50846">
    <property type="entry name" value="HMA_2"/>
    <property type="match status" value="1"/>
</dbReference>
<dbReference type="Proteomes" id="UP001595579">
    <property type="component" value="Unassembled WGS sequence"/>
</dbReference>
<dbReference type="SUPFAM" id="SSF55008">
    <property type="entry name" value="HMA, heavy metal-associated domain"/>
    <property type="match status" value="1"/>
</dbReference>
<protein>
    <submittedName>
        <fullName evidence="3">Heavy-metal-associated domain-containing protein</fullName>
    </submittedName>
</protein>
<dbReference type="RefSeq" id="WP_386770951.1">
    <property type="nucleotide sequence ID" value="NZ_JBHRUG010000002.1"/>
</dbReference>
<organism evidence="3 4">
    <name type="scientific">Litchfieldella rifensis</name>
    <dbReference type="NCBI Taxonomy" id="762643"/>
    <lineage>
        <taxon>Bacteria</taxon>
        <taxon>Pseudomonadati</taxon>
        <taxon>Pseudomonadota</taxon>
        <taxon>Gammaproteobacteria</taxon>
        <taxon>Oceanospirillales</taxon>
        <taxon>Halomonadaceae</taxon>
        <taxon>Litchfieldella</taxon>
    </lineage>
</organism>